<dbReference type="Gene3D" id="3.40.50.300">
    <property type="entry name" value="P-loop containing nucleotide triphosphate hydrolases"/>
    <property type="match status" value="1"/>
</dbReference>
<dbReference type="SUPFAM" id="SSF52540">
    <property type="entry name" value="P-loop containing nucleoside triphosphate hydrolases"/>
    <property type="match status" value="1"/>
</dbReference>
<accession>A0AAD3T2S4</accession>
<keyword evidence="2" id="KW-1185">Reference proteome</keyword>
<gene>
    <name evidence="1" type="ORF">Nepgr_022547</name>
</gene>
<proteinExistence type="predicted"/>
<evidence type="ECO:0000313" key="1">
    <source>
        <dbReference type="EMBL" id="GMH20706.1"/>
    </source>
</evidence>
<organism evidence="1 2">
    <name type="scientific">Nepenthes gracilis</name>
    <name type="common">Slender pitcher plant</name>
    <dbReference type="NCBI Taxonomy" id="150966"/>
    <lineage>
        <taxon>Eukaryota</taxon>
        <taxon>Viridiplantae</taxon>
        <taxon>Streptophyta</taxon>
        <taxon>Embryophyta</taxon>
        <taxon>Tracheophyta</taxon>
        <taxon>Spermatophyta</taxon>
        <taxon>Magnoliopsida</taxon>
        <taxon>eudicotyledons</taxon>
        <taxon>Gunneridae</taxon>
        <taxon>Pentapetalae</taxon>
        <taxon>Caryophyllales</taxon>
        <taxon>Nepenthaceae</taxon>
        <taxon>Nepenthes</taxon>
    </lineage>
</organism>
<sequence length="177" mass="19107">MLDFCMLSLHPTLLKQYFCIPLPSLVPSRSSGLLSQSQFHQVPRPARAFGASAETIIGEDKMENFLDSGNDTVVAAETGSGETHGYVVPVLDKLFHAHTSLENAASGEHKSHLHWLALILCPNVMLCEQVACMTNRVSGDDGEPLLKAAALCGKQVGWSVKRPDVVVYGSSKLSLCD</sequence>
<name>A0AAD3T2S4_NEPGR</name>
<comment type="caution">
    <text evidence="1">The sequence shown here is derived from an EMBL/GenBank/DDBJ whole genome shotgun (WGS) entry which is preliminary data.</text>
</comment>
<dbReference type="Proteomes" id="UP001279734">
    <property type="component" value="Unassembled WGS sequence"/>
</dbReference>
<dbReference type="AlphaFoldDB" id="A0AAD3T2S4"/>
<dbReference type="InterPro" id="IPR027417">
    <property type="entry name" value="P-loop_NTPase"/>
</dbReference>
<reference evidence="1" key="1">
    <citation type="submission" date="2023-05" db="EMBL/GenBank/DDBJ databases">
        <title>Nepenthes gracilis genome sequencing.</title>
        <authorList>
            <person name="Fukushima K."/>
        </authorList>
    </citation>
    <scope>NUCLEOTIDE SEQUENCE</scope>
    <source>
        <strain evidence="1">SING2019-196</strain>
    </source>
</reference>
<protein>
    <submittedName>
        <fullName evidence="1">Uncharacterized protein</fullName>
    </submittedName>
</protein>
<evidence type="ECO:0000313" key="2">
    <source>
        <dbReference type="Proteomes" id="UP001279734"/>
    </source>
</evidence>
<dbReference type="EMBL" id="BSYO01000022">
    <property type="protein sequence ID" value="GMH20706.1"/>
    <property type="molecule type" value="Genomic_DNA"/>
</dbReference>